<dbReference type="PIRSF" id="PIRSF000429">
    <property type="entry name" value="Ac-CoA_Ac_transf"/>
    <property type="match status" value="1"/>
</dbReference>
<evidence type="ECO:0000313" key="10">
    <source>
        <dbReference type="EMBL" id="SHN39577.1"/>
    </source>
</evidence>
<dbReference type="OrthoDB" id="4440515at2"/>
<feature type="active site" description="Acyl-thioester intermediate" evidence="6">
    <location>
        <position position="88"/>
    </location>
</feature>
<dbReference type="CDD" id="cd00751">
    <property type="entry name" value="thiolase"/>
    <property type="match status" value="1"/>
</dbReference>
<sequence length="404" mass="42951">MPDAVICEPVRTPVGRYGGAFKDVPAAELAATVLTALVQRTGIDPAAVDDVIFGQCYPNGEAPAIGRVAALDAGFPVTVPGQQLDRRCGSGLQAVLDAAMRVQTGVADLLIAGGAESMSQAEHYALGGRFGFRGDSVQLWDRIARGRITSGGKNYPVEGGMIETAENLRREYAIPREVQDQFALRSHERAVAAQREGRFTDEIVPVVVRSRRGETIVETDEHPRTDVSLEALAGLRPVRSGKDPEATVTAGNASGQNDGAAACVVTTREKAEELGLRPLGRLVAWGVAGVEPHRMGIGPVPSTQRALQRAKLTLADMDLIELNEAFAAQALAVTREWQFGGGDFDRFNVNGSGISLGHPVGATGVRILTTMLRELERRDGRYALETMCIGGGQGLTAVFERVAS</sequence>
<accession>A0A1M7R3Y4</accession>
<dbReference type="GO" id="GO:0003985">
    <property type="term" value="F:acetyl-CoA C-acetyltransferase activity"/>
    <property type="evidence" value="ECO:0007669"/>
    <property type="project" value="UniProtKB-EC"/>
</dbReference>
<evidence type="ECO:0000256" key="3">
    <source>
        <dbReference type="ARBA" id="ARBA00022679"/>
    </source>
</evidence>
<feature type="active site" description="Proton acceptor" evidence="6">
    <location>
        <position position="388"/>
    </location>
</feature>
<dbReference type="PANTHER" id="PTHR18919:SF107">
    <property type="entry name" value="ACETYL-COA ACETYLTRANSFERASE, CYTOSOLIC"/>
    <property type="match status" value="1"/>
</dbReference>
<dbReference type="Gene3D" id="3.40.47.10">
    <property type="match status" value="2"/>
</dbReference>
<protein>
    <recommendedName>
        <fullName evidence="5">Probable acetyl-CoA acetyltransferase</fullName>
        <ecNumber evidence="2">2.3.1.9</ecNumber>
    </recommendedName>
</protein>
<gene>
    <name evidence="10" type="ORF">SAMN05443668_106314</name>
</gene>
<dbReference type="AlphaFoldDB" id="A0A1M7R3Y4"/>
<evidence type="ECO:0000256" key="5">
    <source>
        <dbReference type="ARBA" id="ARBA00040529"/>
    </source>
</evidence>
<feature type="active site" description="Proton acceptor" evidence="6">
    <location>
        <position position="358"/>
    </location>
</feature>
<keyword evidence="11" id="KW-1185">Reference proteome</keyword>
<reference evidence="10 11" key="1">
    <citation type="submission" date="2016-11" db="EMBL/GenBank/DDBJ databases">
        <authorList>
            <person name="Jaros S."/>
            <person name="Januszkiewicz K."/>
            <person name="Wedrychowicz H."/>
        </authorList>
    </citation>
    <scope>NUCLEOTIDE SEQUENCE [LARGE SCALE GENOMIC DNA]</scope>
    <source>
        <strain evidence="10 11">DSM 46144</strain>
    </source>
</reference>
<comment type="similarity">
    <text evidence="1 7">Belongs to the thiolase-like superfamily. Thiolase family.</text>
</comment>
<dbReference type="NCBIfam" id="NF004853">
    <property type="entry name" value="PRK06205.1"/>
    <property type="match status" value="1"/>
</dbReference>
<evidence type="ECO:0000313" key="11">
    <source>
        <dbReference type="Proteomes" id="UP000184440"/>
    </source>
</evidence>
<feature type="domain" description="Thiolase N-terminal" evidence="8">
    <location>
        <begin position="5"/>
        <end position="268"/>
    </location>
</feature>
<evidence type="ECO:0000256" key="4">
    <source>
        <dbReference type="ARBA" id="ARBA00023315"/>
    </source>
</evidence>
<dbReference type="SUPFAM" id="SSF53901">
    <property type="entry name" value="Thiolase-like"/>
    <property type="match status" value="2"/>
</dbReference>
<dbReference type="Proteomes" id="UP000184440">
    <property type="component" value="Unassembled WGS sequence"/>
</dbReference>
<dbReference type="Pfam" id="PF00108">
    <property type="entry name" value="Thiolase_N"/>
    <property type="match status" value="1"/>
</dbReference>
<feature type="domain" description="Thiolase C-terminal" evidence="9">
    <location>
        <begin position="277"/>
        <end position="401"/>
    </location>
</feature>
<dbReference type="STRING" id="134849.SAMN05443668_106314"/>
<proteinExistence type="inferred from homology"/>
<dbReference type="EMBL" id="FRCS01000006">
    <property type="protein sequence ID" value="SHN39577.1"/>
    <property type="molecule type" value="Genomic_DNA"/>
</dbReference>
<evidence type="ECO:0000256" key="2">
    <source>
        <dbReference type="ARBA" id="ARBA00012705"/>
    </source>
</evidence>
<dbReference type="Pfam" id="PF02803">
    <property type="entry name" value="Thiolase_C"/>
    <property type="match status" value="1"/>
</dbReference>
<dbReference type="PANTHER" id="PTHR18919">
    <property type="entry name" value="ACETYL-COA C-ACYLTRANSFERASE"/>
    <property type="match status" value="1"/>
</dbReference>
<evidence type="ECO:0000256" key="1">
    <source>
        <dbReference type="ARBA" id="ARBA00010982"/>
    </source>
</evidence>
<dbReference type="EC" id="2.3.1.9" evidence="2"/>
<name>A0A1M7R3Y4_9ACTN</name>
<dbReference type="InterPro" id="IPR002155">
    <property type="entry name" value="Thiolase"/>
</dbReference>
<dbReference type="FunFam" id="3.40.47.10:FF:000010">
    <property type="entry name" value="Acetyl-CoA acetyltransferase (Thiolase)"/>
    <property type="match status" value="1"/>
</dbReference>
<evidence type="ECO:0000259" key="9">
    <source>
        <dbReference type="Pfam" id="PF02803"/>
    </source>
</evidence>
<keyword evidence="4 7" id="KW-0012">Acyltransferase</keyword>
<dbReference type="RefSeq" id="WP_073259663.1">
    <property type="nucleotide sequence ID" value="NZ_FRCS01000006.1"/>
</dbReference>
<evidence type="ECO:0000259" key="8">
    <source>
        <dbReference type="Pfam" id="PF00108"/>
    </source>
</evidence>
<evidence type="ECO:0000256" key="6">
    <source>
        <dbReference type="PIRSR" id="PIRSR000429-1"/>
    </source>
</evidence>
<organism evidence="10 11">
    <name type="scientific">Cryptosporangium aurantiacum</name>
    <dbReference type="NCBI Taxonomy" id="134849"/>
    <lineage>
        <taxon>Bacteria</taxon>
        <taxon>Bacillati</taxon>
        <taxon>Actinomycetota</taxon>
        <taxon>Actinomycetes</taxon>
        <taxon>Cryptosporangiales</taxon>
        <taxon>Cryptosporangiaceae</taxon>
        <taxon>Cryptosporangium</taxon>
    </lineage>
</organism>
<dbReference type="NCBIfam" id="TIGR01930">
    <property type="entry name" value="AcCoA-C-Actrans"/>
    <property type="match status" value="1"/>
</dbReference>
<keyword evidence="3 7" id="KW-0808">Transferase</keyword>
<dbReference type="InterPro" id="IPR020617">
    <property type="entry name" value="Thiolase_C"/>
</dbReference>
<evidence type="ECO:0000256" key="7">
    <source>
        <dbReference type="RuleBase" id="RU003557"/>
    </source>
</evidence>
<dbReference type="InterPro" id="IPR016039">
    <property type="entry name" value="Thiolase-like"/>
</dbReference>
<dbReference type="InterPro" id="IPR020616">
    <property type="entry name" value="Thiolase_N"/>
</dbReference>